<dbReference type="RefSeq" id="WP_091207966.1">
    <property type="nucleotide sequence ID" value="NZ_FOCL01000001.1"/>
</dbReference>
<accession>A0A1H8BBA3</accession>
<evidence type="ECO:0000313" key="1">
    <source>
        <dbReference type="EMBL" id="SEM79394.1"/>
    </source>
</evidence>
<name>A0A1H8BBA3_9SPHI</name>
<dbReference type="AlphaFoldDB" id="A0A1H8BBA3"/>
<protein>
    <recommendedName>
        <fullName evidence="3">Thiopeptide-type bacteriocin biosynthesis domain-containing protein</fullName>
    </recommendedName>
</protein>
<gene>
    <name evidence="1" type="ORF">SAMN05192574_101833</name>
</gene>
<organism evidence="1 2">
    <name type="scientific">Mucilaginibacter gossypiicola</name>
    <dbReference type="NCBI Taxonomy" id="551995"/>
    <lineage>
        <taxon>Bacteria</taxon>
        <taxon>Pseudomonadati</taxon>
        <taxon>Bacteroidota</taxon>
        <taxon>Sphingobacteriia</taxon>
        <taxon>Sphingobacteriales</taxon>
        <taxon>Sphingobacteriaceae</taxon>
        <taxon>Mucilaginibacter</taxon>
    </lineage>
</organism>
<reference evidence="2" key="1">
    <citation type="submission" date="2016-10" db="EMBL/GenBank/DDBJ databases">
        <authorList>
            <person name="Varghese N."/>
            <person name="Submissions S."/>
        </authorList>
    </citation>
    <scope>NUCLEOTIDE SEQUENCE [LARGE SCALE GENOMIC DNA]</scope>
    <source>
        <strain evidence="2">Gh-48</strain>
    </source>
</reference>
<dbReference type="Proteomes" id="UP000198942">
    <property type="component" value="Unassembled WGS sequence"/>
</dbReference>
<proteinExistence type="predicted"/>
<dbReference type="EMBL" id="FOCL01000001">
    <property type="protein sequence ID" value="SEM79394.1"/>
    <property type="molecule type" value="Genomic_DNA"/>
</dbReference>
<evidence type="ECO:0008006" key="3">
    <source>
        <dbReference type="Google" id="ProtNLM"/>
    </source>
</evidence>
<keyword evidence="2" id="KW-1185">Reference proteome</keyword>
<evidence type="ECO:0000313" key="2">
    <source>
        <dbReference type="Proteomes" id="UP000198942"/>
    </source>
</evidence>
<sequence>MVVIEVVSVSVFYNQSLWHRLLRDMLSPYLKGYDLIACRYSLFFSQERGDHVTILIESPKSWQTEADFSEKVKSYLAEYPGNEKEIQLPVRTFFMDYPTNTFLSDFENFADVSFVKKNDIRIRESISLAMLGAFESDEVDLESICSFLICMLFGTIKAAFPQWDDVLLNISDLFKCLDEFDDSTSAHVNGRTVKVDQTELTLFFSNNFQVVFQMIDMLWPKITANVDLDWLNVWISNIKSFIDIENPAASSISICQMLYVHLGINDHHLKSRFTFYLLKVVETGIKN</sequence>
<dbReference type="OrthoDB" id="1495255at2"/>